<evidence type="ECO:0000256" key="7">
    <source>
        <dbReference type="ARBA" id="ARBA00023163"/>
    </source>
</evidence>
<evidence type="ECO:0000256" key="1">
    <source>
        <dbReference type="ARBA" id="ARBA00004123"/>
    </source>
</evidence>
<proteinExistence type="inferred from homology"/>
<dbReference type="GeneID" id="100903661"/>
<evidence type="ECO:0000256" key="9">
    <source>
        <dbReference type="ARBA" id="ARBA00023242"/>
    </source>
</evidence>
<dbReference type="GO" id="GO:0003700">
    <property type="term" value="F:DNA-binding transcription factor activity"/>
    <property type="evidence" value="ECO:0007669"/>
    <property type="project" value="InterPro"/>
</dbReference>
<evidence type="ECO:0000313" key="15">
    <source>
        <dbReference type="RefSeq" id="XP_028967924.1"/>
    </source>
</evidence>
<dbReference type="GO" id="GO:0005634">
    <property type="term" value="C:nucleus"/>
    <property type="evidence" value="ECO:0007669"/>
    <property type="project" value="UniProtKB-SubCell"/>
</dbReference>
<name>A0AAJ7SFY4_9ACAR</name>
<dbReference type="PRINTS" id="PR00047">
    <property type="entry name" value="STROIDFINGER"/>
</dbReference>
<evidence type="ECO:0000259" key="12">
    <source>
        <dbReference type="PROSITE" id="PS51030"/>
    </source>
</evidence>
<dbReference type="GO" id="GO:0006357">
    <property type="term" value="P:regulation of transcription by RNA polymerase II"/>
    <property type="evidence" value="ECO:0007669"/>
    <property type="project" value="UniProtKB-ARBA"/>
</dbReference>
<keyword evidence="2 10" id="KW-0479">Metal-binding</keyword>
<evidence type="ECO:0000256" key="2">
    <source>
        <dbReference type="ARBA" id="ARBA00022723"/>
    </source>
</evidence>
<dbReference type="PROSITE" id="PS00031">
    <property type="entry name" value="NUCLEAR_REC_DBD_1"/>
    <property type="match status" value="1"/>
</dbReference>
<comment type="similarity">
    <text evidence="10">Belongs to the nuclear hormone receptor family.</text>
</comment>
<evidence type="ECO:0000256" key="4">
    <source>
        <dbReference type="ARBA" id="ARBA00022833"/>
    </source>
</evidence>
<gene>
    <name evidence="15" type="primary">LOC100903661</name>
</gene>
<dbReference type="SUPFAM" id="SSF57716">
    <property type="entry name" value="Glucocorticoid receptor-like (DNA-binding domain)"/>
    <property type="match status" value="1"/>
</dbReference>
<keyword evidence="14" id="KW-1185">Reference proteome</keyword>
<organism evidence="14 15">
    <name type="scientific">Galendromus occidentalis</name>
    <name type="common">western predatory mite</name>
    <dbReference type="NCBI Taxonomy" id="34638"/>
    <lineage>
        <taxon>Eukaryota</taxon>
        <taxon>Metazoa</taxon>
        <taxon>Ecdysozoa</taxon>
        <taxon>Arthropoda</taxon>
        <taxon>Chelicerata</taxon>
        <taxon>Arachnida</taxon>
        <taxon>Acari</taxon>
        <taxon>Parasitiformes</taxon>
        <taxon>Mesostigmata</taxon>
        <taxon>Gamasina</taxon>
        <taxon>Phytoseioidea</taxon>
        <taxon>Phytoseiidae</taxon>
        <taxon>Typhlodrominae</taxon>
        <taxon>Galendromus</taxon>
    </lineage>
</organism>
<evidence type="ECO:0000313" key="14">
    <source>
        <dbReference type="Proteomes" id="UP000694867"/>
    </source>
</evidence>
<evidence type="ECO:0000256" key="10">
    <source>
        <dbReference type="RuleBase" id="RU004334"/>
    </source>
</evidence>
<feature type="region of interest" description="Disordered" evidence="11">
    <location>
        <begin position="149"/>
        <end position="168"/>
    </location>
</feature>
<evidence type="ECO:0000256" key="6">
    <source>
        <dbReference type="ARBA" id="ARBA00023125"/>
    </source>
</evidence>
<keyword evidence="7 10" id="KW-0804">Transcription</keyword>
<dbReference type="CDD" id="cd07164">
    <property type="entry name" value="NR_DBD_PNR_like_1"/>
    <property type="match status" value="1"/>
</dbReference>
<dbReference type="InterPro" id="IPR035500">
    <property type="entry name" value="NHR-like_dom_sf"/>
</dbReference>
<dbReference type="AlphaFoldDB" id="A0AAJ7SFY4"/>
<dbReference type="PRINTS" id="PR00398">
    <property type="entry name" value="STRDHORMONER"/>
</dbReference>
<dbReference type="InterPro" id="IPR001723">
    <property type="entry name" value="Nuclear_hrmn_rcpt"/>
</dbReference>
<comment type="subcellular location">
    <subcellularLocation>
        <location evidence="1 10">Nucleus</location>
    </subcellularLocation>
</comment>
<feature type="region of interest" description="Disordered" evidence="11">
    <location>
        <begin position="176"/>
        <end position="196"/>
    </location>
</feature>
<dbReference type="InterPro" id="IPR001628">
    <property type="entry name" value="Znf_hrmn_rcpt"/>
</dbReference>
<evidence type="ECO:0000256" key="8">
    <source>
        <dbReference type="ARBA" id="ARBA00023170"/>
    </source>
</evidence>
<evidence type="ECO:0000256" key="3">
    <source>
        <dbReference type="ARBA" id="ARBA00022771"/>
    </source>
</evidence>
<dbReference type="PROSITE" id="PS51843">
    <property type="entry name" value="NR_LBD"/>
    <property type="match status" value="1"/>
</dbReference>
<dbReference type="Pfam" id="PF00104">
    <property type="entry name" value="Hormone_recep"/>
    <property type="match status" value="1"/>
</dbReference>
<reference evidence="15" key="1">
    <citation type="submission" date="2025-08" db="UniProtKB">
        <authorList>
            <consortium name="RefSeq"/>
        </authorList>
    </citation>
    <scope>IDENTIFICATION</scope>
</reference>
<dbReference type="SUPFAM" id="SSF48508">
    <property type="entry name" value="Nuclear receptor ligand-binding domain"/>
    <property type="match status" value="1"/>
</dbReference>
<dbReference type="GO" id="GO:0008270">
    <property type="term" value="F:zinc ion binding"/>
    <property type="evidence" value="ECO:0007669"/>
    <property type="project" value="UniProtKB-KW"/>
</dbReference>
<dbReference type="InterPro" id="IPR000536">
    <property type="entry name" value="Nucl_hrmn_rcpt_lig-bd"/>
</dbReference>
<dbReference type="Pfam" id="PF00105">
    <property type="entry name" value="zf-C4"/>
    <property type="match status" value="1"/>
</dbReference>
<dbReference type="Gene3D" id="3.30.50.10">
    <property type="entry name" value="Erythroid Transcription Factor GATA-1, subunit A"/>
    <property type="match status" value="1"/>
</dbReference>
<evidence type="ECO:0000256" key="5">
    <source>
        <dbReference type="ARBA" id="ARBA00023015"/>
    </source>
</evidence>
<sequence>MLPVSRISPSIPVTQLHKDREPLCRVCGDRASGRHYGVASCDGCRGFFKRSVRRDLRFSCKEGGTCVVDVARRNQCQACRLKKCLAVNMRREAVQHERAPRTGPRRRLLDSISGLTFSLSAPTELAIPSPAVYAAYQLLNRPPPEFVESTPLSSLWSPDTLSREAGSPSKLMLSENNAETKHELDLSPPRPATERSDIEISSPDMKHSTAFPLAPNPFISLPNPEENPQETAAKLLFCSMRWIRSTPAFQQLTCADQMILVEYSWSDIFLCTAAQSRFALPTEGCIFNEPASTFSRKHLHILRRALQELMALNVDNTEYSYLKALALFRPELPGLFDPSHIERVQEQSLEALEQHQVAQESKSSSRSNRLILLLGILRSARTSVLEDVYFRSTIGPVPIERILCDVLQSVT</sequence>
<dbReference type="SMART" id="SM00430">
    <property type="entry name" value="HOLI"/>
    <property type="match status" value="1"/>
</dbReference>
<feature type="compositionally biased region" description="Polar residues" evidence="11">
    <location>
        <begin position="150"/>
        <end position="160"/>
    </location>
</feature>
<keyword evidence="3 10" id="KW-0863">Zinc-finger</keyword>
<dbReference type="FunFam" id="3.30.50.10:FF:000006">
    <property type="entry name" value="Nuclear receptor subfamily 5 group A member"/>
    <property type="match status" value="1"/>
</dbReference>
<dbReference type="Gene3D" id="1.10.565.10">
    <property type="entry name" value="Retinoid X Receptor"/>
    <property type="match status" value="1"/>
</dbReference>
<evidence type="ECO:0000259" key="13">
    <source>
        <dbReference type="PROSITE" id="PS51843"/>
    </source>
</evidence>
<protein>
    <submittedName>
        <fullName evidence="15">Photoreceptor-specific nuclear receptor-like</fullName>
    </submittedName>
</protein>
<dbReference type="PROSITE" id="PS51030">
    <property type="entry name" value="NUCLEAR_REC_DBD_2"/>
    <property type="match status" value="1"/>
</dbReference>
<dbReference type="InterPro" id="IPR050274">
    <property type="entry name" value="Nuclear_hormone_rcpt_NR2"/>
</dbReference>
<dbReference type="RefSeq" id="XP_028967924.1">
    <property type="nucleotide sequence ID" value="XM_029112091.1"/>
</dbReference>
<keyword evidence="9 10" id="KW-0539">Nucleus</keyword>
<evidence type="ECO:0000256" key="11">
    <source>
        <dbReference type="SAM" id="MobiDB-lite"/>
    </source>
</evidence>
<dbReference type="KEGG" id="goe:100903661"/>
<keyword evidence="8 10" id="KW-0675">Receptor</keyword>
<keyword evidence="5 10" id="KW-0805">Transcription regulation</keyword>
<feature type="domain" description="NR LBD" evidence="13">
    <location>
        <begin position="167"/>
        <end position="410"/>
    </location>
</feature>
<dbReference type="PANTHER" id="PTHR24083">
    <property type="entry name" value="NUCLEAR HORMONE RECEPTOR"/>
    <property type="match status" value="1"/>
</dbReference>
<dbReference type="GO" id="GO:0043565">
    <property type="term" value="F:sequence-specific DNA binding"/>
    <property type="evidence" value="ECO:0007669"/>
    <property type="project" value="InterPro"/>
</dbReference>
<dbReference type="SMART" id="SM00399">
    <property type="entry name" value="ZnF_C4"/>
    <property type="match status" value="1"/>
</dbReference>
<dbReference type="InterPro" id="IPR013088">
    <property type="entry name" value="Znf_NHR/GATA"/>
</dbReference>
<keyword evidence="6 10" id="KW-0238">DNA-binding</keyword>
<keyword evidence="4 10" id="KW-0862">Zinc</keyword>
<accession>A0AAJ7SFY4</accession>
<dbReference type="Proteomes" id="UP000694867">
    <property type="component" value="Unplaced"/>
</dbReference>
<feature type="domain" description="Nuclear receptor" evidence="12">
    <location>
        <begin position="21"/>
        <end position="96"/>
    </location>
</feature>